<accession>J4H5G5</accession>
<dbReference type="OrthoDB" id="2754613at2759"/>
<dbReference type="AlphaFoldDB" id="J4H5G5"/>
<protein>
    <submittedName>
        <fullName evidence="1">Uncharacterized protein</fullName>
    </submittedName>
</protein>
<gene>
    <name evidence="1" type="ORF">FIBRA_08987</name>
</gene>
<dbReference type="InParanoid" id="J4H5G5"/>
<dbReference type="PANTHER" id="PTHR37535:SF3">
    <property type="entry name" value="FLUG DOMAIN-CONTAINING PROTEIN"/>
    <property type="match status" value="1"/>
</dbReference>
<dbReference type="Proteomes" id="UP000006352">
    <property type="component" value="Unassembled WGS sequence"/>
</dbReference>
<dbReference type="HOGENOM" id="CLU_457848_0_0_1"/>
<reference evidence="1 2" key="1">
    <citation type="journal article" date="2012" name="Appl. Environ. Microbiol.">
        <title>Short-read sequencing for genomic analysis of the brown rot fungus Fibroporia radiculosa.</title>
        <authorList>
            <person name="Tang J.D."/>
            <person name="Perkins A.D."/>
            <person name="Sonstegard T.S."/>
            <person name="Schroeder S.G."/>
            <person name="Burgess S.C."/>
            <person name="Diehl S.V."/>
        </authorList>
    </citation>
    <scope>NUCLEOTIDE SEQUENCE [LARGE SCALE GENOMIC DNA]</scope>
    <source>
        <strain evidence="1 2">TFFH 294</strain>
    </source>
</reference>
<name>J4H5G5_9APHY</name>
<dbReference type="RefSeq" id="XP_012185982.1">
    <property type="nucleotide sequence ID" value="XM_012330592.1"/>
</dbReference>
<dbReference type="PANTHER" id="PTHR37535">
    <property type="entry name" value="FLUG DOMAIN PROTEIN"/>
    <property type="match status" value="1"/>
</dbReference>
<sequence>MSFTSLNTLRWDIAGLMVKYCDEAAGMRALHEMWRTKLREHIEYLGNSLNIPRTVKPKSYFSIPELVLLVETAIAESHCLDATLVHVFLWTIMQFTAARPGSLLSTAVYKTWFLRYRELRMVRTDIRGAFTAEPWLLGWKGGHGFDRWQQAYRLTPVKSESHLLCEPGLLMSAQGLRRQLFRDHNDVDSLIDGKEAVIAWKPEIEDLPVFAALRPRGRGINPDIPLSDDGARMFLRKICIAAGLGDNNMTPYCFRRGAANTLSRVVGSELSKSILHHRQHSATLYDRYIMSASEVDLIEAVAYGKHDHVLGLSPLDAPALWRPNRDELEGVKMLSLEEAIVMSPDLRQLTMQKAFLRQQSKIEGAEWTDIKESLSPDDISYVESIVTKDPDANACLALYRRISIRANRQYSDMRQRYAALQRRHALNNAKPLTIDELDARLRASHKGSDLSSLLKRTVEVAALEISDNYTEDEEVMECNLQESDDISDPSVQLQESRIMLLRQLVAHEDPHDGPQICVICNADEALAEEVRTFQHVSRSKLQRHIEIWHSGRNDIHELGAKKTISLSELAGQVGDCSLLGINAAFACETALQKFKV</sequence>
<dbReference type="InterPro" id="IPR021842">
    <property type="entry name" value="DUF3435"/>
</dbReference>
<proteinExistence type="predicted"/>
<organism evidence="1 2">
    <name type="scientific">Fibroporia radiculosa</name>
    <dbReference type="NCBI Taxonomy" id="599839"/>
    <lineage>
        <taxon>Eukaryota</taxon>
        <taxon>Fungi</taxon>
        <taxon>Dikarya</taxon>
        <taxon>Basidiomycota</taxon>
        <taxon>Agaricomycotina</taxon>
        <taxon>Agaricomycetes</taxon>
        <taxon>Polyporales</taxon>
        <taxon>Fibroporiaceae</taxon>
        <taxon>Fibroporia</taxon>
    </lineage>
</organism>
<evidence type="ECO:0000313" key="1">
    <source>
        <dbReference type="EMBL" id="CCM06699.1"/>
    </source>
</evidence>
<keyword evidence="2" id="KW-1185">Reference proteome</keyword>
<dbReference type="Pfam" id="PF11917">
    <property type="entry name" value="DUF3435"/>
    <property type="match status" value="1"/>
</dbReference>
<dbReference type="GeneID" id="24101599"/>
<evidence type="ECO:0000313" key="2">
    <source>
        <dbReference type="Proteomes" id="UP000006352"/>
    </source>
</evidence>
<dbReference type="EMBL" id="HE797455">
    <property type="protein sequence ID" value="CCM06699.1"/>
    <property type="molecule type" value="Genomic_DNA"/>
</dbReference>